<name>A0A9P0BSJ5_CHRIL</name>
<keyword evidence="1" id="KW-0472">Membrane</keyword>
<organism evidence="2 3">
    <name type="scientific">Chrysodeixis includens</name>
    <name type="common">Soybean looper</name>
    <name type="synonym">Pseudoplusia includens</name>
    <dbReference type="NCBI Taxonomy" id="689277"/>
    <lineage>
        <taxon>Eukaryota</taxon>
        <taxon>Metazoa</taxon>
        <taxon>Ecdysozoa</taxon>
        <taxon>Arthropoda</taxon>
        <taxon>Hexapoda</taxon>
        <taxon>Insecta</taxon>
        <taxon>Pterygota</taxon>
        <taxon>Neoptera</taxon>
        <taxon>Endopterygota</taxon>
        <taxon>Lepidoptera</taxon>
        <taxon>Glossata</taxon>
        <taxon>Ditrysia</taxon>
        <taxon>Noctuoidea</taxon>
        <taxon>Noctuidae</taxon>
        <taxon>Plusiinae</taxon>
        <taxon>Chrysodeixis</taxon>
    </lineage>
</organism>
<reference evidence="2" key="1">
    <citation type="submission" date="2021-12" db="EMBL/GenBank/DDBJ databases">
        <authorList>
            <person name="King R."/>
        </authorList>
    </citation>
    <scope>NUCLEOTIDE SEQUENCE</scope>
</reference>
<dbReference type="OrthoDB" id="5296287at2759"/>
<dbReference type="AlphaFoldDB" id="A0A9P0BSJ5"/>
<dbReference type="EMBL" id="LR824018">
    <property type="protein sequence ID" value="CAH0586906.1"/>
    <property type="molecule type" value="Genomic_DNA"/>
</dbReference>
<accession>A0A9P0BSJ5</accession>
<proteinExistence type="predicted"/>
<keyword evidence="1" id="KW-0812">Transmembrane</keyword>
<sequence length="112" mass="12760">MALISELIGNFGRYHWWLCFIVFLSKFGVAFHQMAIIFLAPPAHYTCPRTGSCCDNPVFDKSIFTRTIVTEWNLICKNSWLKDFTQMVFQFGVLAGSLMFGVASDKCVLLHV</sequence>
<gene>
    <name evidence="2" type="ORF">CINC_LOCUS3399</name>
</gene>
<dbReference type="Proteomes" id="UP001154114">
    <property type="component" value="Chromosome 15"/>
</dbReference>
<keyword evidence="1" id="KW-1133">Transmembrane helix</keyword>
<keyword evidence="3" id="KW-1185">Reference proteome</keyword>
<evidence type="ECO:0000313" key="2">
    <source>
        <dbReference type="EMBL" id="CAH0586906.1"/>
    </source>
</evidence>
<feature type="transmembrane region" description="Helical" evidence="1">
    <location>
        <begin position="14"/>
        <end position="40"/>
    </location>
</feature>
<evidence type="ECO:0000256" key="1">
    <source>
        <dbReference type="SAM" id="Phobius"/>
    </source>
</evidence>
<evidence type="ECO:0000313" key="3">
    <source>
        <dbReference type="Proteomes" id="UP001154114"/>
    </source>
</evidence>
<protein>
    <submittedName>
        <fullName evidence="2">Uncharacterized protein</fullName>
    </submittedName>
</protein>